<dbReference type="GO" id="GO:0016020">
    <property type="term" value="C:membrane"/>
    <property type="evidence" value="ECO:0007669"/>
    <property type="project" value="InterPro"/>
</dbReference>
<keyword evidence="10" id="KW-0812">Transmembrane</keyword>
<organism evidence="12 13">
    <name type="scientific">Gordonia aichiensis NBRC 108223</name>
    <dbReference type="NCBI Taxonomy" id="1220583"/>
    <lineage>
        <taxon>Bacteria</taxon>
        <taxon>Bacillati</taxon>
        <taxon>Actinomycetota</taxon>
        <taxon>Actinomycetes</taxon>
        <taxon>Mycobacteriales</taxon>
        <taxon>Gordoniaceae</taxon>
        <taxon>Gordonia</taxon>
    </lineage>
</organism>
<dbReference type="InterPro" id="IPR036890">
    <property type="entry name" value="HATPase_C_sf"/>
</dbReference>
<dbReference type="PANTHER" id="PTHR24421">
    <property type="entry name" value="NITRATE/NITRITE SENSOR PROTEIN NARX-RELATED"/>
    <property type="match status" value="1"/>
</dbReference>
<evidence type="ECO:0000256" key="10">
    <source>
        <dbReference type="SAM" id="Phobius"/>
    </source>
</evidence>
<evidence type="ECO:0000256" key="1">
    <source>
        <dbReference type="ARBA" id="ARBA00000085"/>
    </source>
</evidence>
<dbReference type="Gene3D" id="1.20.5.1930">
    <property type="match status" value="1"/>
</dbReference>
<reference evidence="12 13" key="1">
    <citation type="submission" date="2012-12" db="EMBL/GenBank/DDBJ databases">
        <title>Whole genome shotgun sequence of Gordonia aichiensis NBRC 108223.</title>
        <authorList>
            <person name="Isaki-Nakamura S."/>
            <person name="Hosoyama A."/>
            <person name="Tsuchikane K."/>
            <person name="Ando Y."/>
            <person name="Baba S."/>
            <person name="Ohji S."/>
            <person name="Hamada M."/>
            <person name="Tamura T."/>
            <person name="Yamazoe A."/>
            <person name="Yamazaki S."/>
            <person name="Fujita N."/>
        </authorList>
    </citation>
    <scope>NUCLEOTIDE SEQUENCE [LARGE SCALE GENOMIC DNA]</scope>
    <source>
        <strain evidence="12 13">NBRC 108223</strain>
    </source>
</reference>
<dbReference type="InterPro" id="IPR050482">
    <property type="entry name" value="Sensor_HK_TwoCompSys"/>
</dbReference>
<keyword evidence="5" id="KW-0547">Nucleotide-binding</keyword>
<feature type="transmembrane region" description="Helical" evidence="10">
    <location>
        <begin position="68"/>
        <end position="91"/>
    </location>
</feature>
<feature type="transmembrane region" description="Helical" evidence="10">
    <location>
        <begin position="111"/>
        <end position="131"/>
    </location>
</feature>
<dbReference type="SUPFAM" id="SSF55874">
    <property type="entry name" value="ATPase domain of HSP90 chaperone/DNA topoisomerase II/histidine kinase"/>
    <property type="match status" value="1"/>
</dbReference>
<evidence type="ECO:0000256" key="5">
    <source>
        <dbReference type="ARBA" id="ARBA00022741"/>
    </source>
</evidence>
<keyword evidence="3" id="KW-0597">Phosphoprotein</keyword>
<evidence type="ECO:0000256" key="8">
    <source>
        <dbReference type="ARBA" id="ARBA00023012"/>
    </source>
</evidence>
<dbReference type="InterPro" id="IPR011712">
    <property type="entry name" value="Sig_transdc_His_kin_sub3_dim/P"/>
</dbReference>
<keyword evidence="7" id="KW-0067">ATP-binding</keyword>
<dbReference type="GO" id="GO:0005524">
    <property type="term" value="F:ATP binding"/>
    <property type="evidence" value="ECO:0007669"/>
    <property type="project" value="UniProtKB-KW"/>
</dbReference>
<dbReference type="AlphaFoldDB" id="L7KKS0"/>
<evidence type="ECO:0000256" key="7">
    <source>
        <dbReference type="ARBA" id="ARBA00022840"/>
    </source>
</evidence>
<dbReference type="Gene3D" id="3.30.565.10">
    <property type="entry name" value="Histidine kinase-like ATPase, C-terminal domain"/>
    <property type="match status" value="1"/>
</dbReference>
<dbReference type="STRING" id="1220583.GOACH_11_00090"/>
<dbReference type="PANTHER" id="PTHR24421:SF10">
    <property type="entry name" value="NITRATE_NITRITE SENSOR PROTEIN NARQ"/>
    <property type="match status" value="1"/>
</dbReference>
<keyword evidence="8" id="KW-0902">Two-component regulatory system</keyword>
<keyword evidence="10" id="KW-1133">Transmembrane helix</keyword>
<evidence type="ECO:0000313" key="12">
    <source>
        <dbReference type="EMBL" id="GAC49214.1"/>
    </source>
</evidence>
<keyword evidence="4" id="KW-0808">Transferase</keyword>
<evidence type="ECO:0000256" key="2">
    <source>
        <dbReference type="ARBA" id="ARBA00012438"/>
    </source>
</evidence>
<comment type="catalytic activity">
    <reaction evidence="1">
        <text>ATP + protein L-histidine = ADP + protein N-phospho-L-histidine.</text>
        <dbReference type="EC" id="2.7.13.3"/>
    </reaction>
</comment>
<dbReference type="EC" id="2.7.13.3" evidence="2"/>
<proteinExistence type="predicted"/>
<keyword evidence="6 12" id="KW-0418">Kinase</keyword>
<gene>
    <name evidence="12" type="ORF">GOACH_11_00090</name>
</gene>
<evidence type="ECO:0000259" key="11">
    <source>
        <dbReference type="Pfam" id="PF07730"/>
    </source>
</evidence>
<dbReference type="Pfam" id="PF07730">
    <property type="entry name" value="HisKA_3"/>
    <property type="match status" value="1"/>
</dbReference>
<protein>
    <recommendedName>
        <fullName evidence="2">histidine kinase</fullName>
        <ecNumber evidence="2">2.7.13.3</ecNumber>
    </recommendedName>
</protein>
<evidence type="ECO:0000256" key="3">
    <source>
        <dbReference type="ARBA" id="ARBA00022553"/>
    </source>
</evidence>
<dbReference type="eggNOG" id="COG4585">
    <property type="taxonomic scope" value="Bacteria"/>
</dbReference>
<feature type="compositionally biased region" description="Basic and acidic residues" evidence="9">
    <location>
        <begin position="414"/>
        <end position="433"/>
    </location>
</feature>
<keyword evidence="13" id="KW-1185">Reference proteome</keyword>
<evidence type="ECO:0000256" key="6">
    <source>
        <dbReference type="ARBA" id="ARBA00022777"/>
    </source>
</evidence>
<feature type="transmembrane region" description="Helical" evidence="10">
    <location>
        <begin position="138"/>
        <end position="159"/>
    </location>
</feature>
<keyword evidence="10" id="KW-0472">Membrane</keyword>
<sequence length="439" mass="46609">MWRVPMPRTLINDVALTVLFVGLGVAIYAAGFAHIGNPDDALGPSWFPLLVLGVAGCFELCRSTHPAVALAGVTSLLVVDTVVAPSVPIWLMFSDVVYAVCVYGGARLVHLMFGICAFVAAGVLTLVAAFPETAGWQFLFICVLWLIAFVASPLAYGWAVREHRTALHLERAHSQTLSALAAREKLDAVVAERRRLARELHDVIAGRLSAIAMHSAAAQQYPDNAEINTTALAAIRTSSVDALTEMRGLIDLLAADEPDSGSEPGAAEREAAGLRRLDRLIAPIRMSGTAVDLTHPTHASMAALADELPAVVDIAAHRILAEALTNAVTHAPGQPISLTIELDDDALSIEVCNLLDAHDASPSRENAHRGRGIENMTTRARIVGGHLAASPVGERFVVAARLPTNPVPTSDAPEGDHAGRDESTGARDHREPTTRVPHP</sequence>
<name>L7KKS0_9ACTN</name>
<evidence type="ECO:0000256" key="9">
    <source>
        <dbReference type="SAM" id="MobiDB-lite"/>
    </source>
</evidence>
<evidence type="ECO:0000313" key="13">
    <source>
        <dbReference type="Proteomes" id="UP000010988"/>
    </source>
</evidence>
<feature type="region of interest" description="Disordered" evidence="9">
    <location>
        <begin position="402"/>
        <end position="439"/>
    </location>
</feature>
<dbReference type="EMBL" id="BANR01000011">
    <property type="protein sequence ID" value="GAC49214.1"/>
    <property type="molecule type" value="Genomic_DNA"/>
</dbReference>
<evidence type="ECO:0000256" key="4">
    <source>
        <dbReference type="ARBA" id="ARBA00022679"/>
    </source>
</evidence>
<feature type="domain" description="Signal transduction histidine kinase subgroup 3 dimerisation and phosphoacceptor" evidence="11">
    <location>
        <begin position="192"/>
        <end position="254"/>
    </location>
</feature>
<dbReference type="Proteomes" id="UP000010988">
    <property type="component" value="Unassembled WGS sequence"/>
</dbReference>
<accession>L7KKS0</accession>
<comment type="caution">
    <text evidence="12">The sequence shown here is derived from an EMBL/GenBank/DDBJ whole genome shotgun (WGS) entry which is preliminary data.</text>
</comment>
<dbReference type="GO" id="GO:0000155">
    <property type="term" value="F:phosphorelay sensor kinase activity"/>
    <property type="evidence" value="ECO:0007669"/>
    <property type="project" value="InterPro"/>
</dbReference>
<dbReference type="GO" id="GO:0046983">
    <property type="term" value="F:protein dimerization activity"/>
    <property type="evidence" value="ECO:0007669"/>
    <property type="project" value="InterPro"/>
</dbReference>
<feature type="transmembrane region" description="Helical" evidence="10">
    <location>
        <begin position="45"/>
        <end position="61"/>
    </location>
</feature>